<keyword evidence="3" id="KW-1185">Reference proteome</keyword>
<proteinExistence type="predicted"/>
<evidence type="ECO:0000313" key="3">
    <source>
        <dbReference type="Proteomes" id="UP001056093"/>
    </source>
</evidence>
<feature type="transmembrane region" description="Helical" evidence="1">
    <location>
        <begin position="56"/>
        <end position="81"/>
    </location>
</feature>
<organism evidence="2 3">
    <name type="scientific">Fructobacillus americanaquae</name>
    <dbReference type="NCBI Taxonomy" id="2940302"/>
    <lineage>
        <taxon>Bacteria</taxon>
        <taxon>Bacillati</taxon>
        <taxon>Bacillota</taxon>
        <taxon>Bacilli</taxon>
        <taxon>Lactobacillales</taxon>
        <taxon>Lactobacillaceae</taxon>
        <taxon>Fructobacillus</taxon>
    </lineage>
</organism>
<dbReference type="InterPro" id="IPR025270">
    <property type="entry name" value="DUF4044"/>
</dbReference>
<accession>A0ABY5C1D8</accession>
<evidence type="ECO:0000256" key="1">
    <source>
        <dbReference type="SAM" id="Phobius"/>
    </source>
</evidence>
<reference evidence="2" key="1">
    <citation type="submission" date="2022-05" db="EMBL/GenBank/DDBJ databases">
        <authorList>
            <person name="Oliphant S.A."/>
            <person name="Watson-Haigh N.S."/>
            <person name="Sumby K.M."/>
            <person name="Gardner J.M."/>
            <person name="Jiranek V."/>
        </authorList>
    </citation>
    <scope>NUCLEOTIDE SEQUENCE</scope>
    <source>
        <strain evidence="2">KI3_B9</strain>
    </source>
</reference>
<keyword evidence="1" id="KW-0812">Transmembrane</keyword>
<gene>
    <name evidence="2" type="ORF">M3M36_01840</name>
</gene>
<dbReference type="RefSeq" id="WP_252774164.1">
    <property type="nucleotide sequence ID" value="NZ_CP097122.1"/>
</dbReference>
<name>A0ABY5C1D8_9LACO</name>
<evidence type="ECO:0000313" key="2">
    <source>
        <dbReference type="EMBL" id="USS92382.1"/>
    </source>
</evidence>
<protein>
    <submittedName>
        <fullName evidence="2">DUF4044 domain-containing protein</fullName>
    </submittedName>
</protein>
<sequence>MLLPIMAKKKAKKKVSQTPIQKNANVDTELQDEVIRQLNKRPIPKVEKKKKSKFQIWTWIMSIFMVIVMAGSVIYAAIAAIGH</sequence>
<dbReference type="EMBL" id="CP097122">
    <property type="protein sequence ID" value="USS92382.1"/>
    <property type="molecule type" value="Genomic_DNA"/>
</dbReference>
<keyword evidence="1" id="KW-1133">Transmembrane helix</keyword>
<dbReference type="Proteomes" id="UP001056093">
    <property type="component" value="Chromosome"/>
</dbReference>
<keyword evidence="1" id="KW-0472">Membrane</keyword>
<dbReference type="Pfam" id="PF13253">
    <property type="entry name" value="DUF4044"/>
    <property type="match status" value="1"/>
</dbReference>